<organism evidence="2 3">
    <name type="scientific">Saccharomyces arboricola (strain H-6 / AS 2.3317 / CBS 10644)</name>
    <name type="common">Yeast</name>
    <dbReference type="NCBI Taxonomy" id="1160507"/>
    <lineage>
        <taxon>Eukaryota</taxon>
        <taxon>Fungi</taxon>
        <taxon>Dikarya</taxon>
        <taxon>Ascomycota</taxon>
        <taxon>Saccharomycotina</taxon>
        <taxon>Saccharomycetes</taxon>
        <taxon>Saccharomycetales</taxon>
        <taxon>Saccharomycetaceae</taxon>
        <taxon>Saccharomyces</taxon>
    </lineage>
</organism>
<dbReference type="Proteomes" id="UP000006968">
    <property type="component" value="Chromosome VII"/>
</dbReference>
<keyword evidence="3" id="KW-1185">Reference proteome</keyword>
<evidence type="ECO:0000259" key="1">
    <source>
        <dbReference type="Pfam" id="PF10382"/>
    </source>
</evidence>
<dbReference type="OrthoDB" id="6513042at2759"/>
<protein>
    <submittedName>
        <fullName evidence="2">YGR042W</fullName>
    </submittedName>
</protein>
<sequence length="272" mass="31456">MLSHIIEYECQYTDQLYKKRKIWHDGRLKYFQINNRFILYTEKDNVLLASEFKVNSKELKAILNPEGFGIEEHRVFSQFLVIISSIIDEYDRDIQVTASHVRADPPKPSVKKRQPIVPESVPTLNHTATTRDIHSKTKVITSKDKQTEGSDAKVGFNISKLTLKVNQPFKKPKRILNTNVINDLNRPSIRSKRIPETSKQLNVANNGINNMSTEGEATPNQHNIVPRQLEIIPKESKIPEVFEKKVVMEEVFKVDTKRVGRIRKIVHEPLRI</sequence>
<comment type="caution">
    <text evidence="2">The sequence shown here is derived from an EMBL/GenBank/DDBJ whole genome shotgun (WGS) entry which is preliminary data.</text>
</comment>
<dbReference type="InterPro" id="IPR018838">
    <property type="entry name" value="ZGRF1-like_N"/>
</dbReference>
<proteinExistence type="predicted"/>
<name>J8PNH5_SACAR</name>
<reference evidence="2 3" key="1">
    <citation type="journal article" date="2013" name="BMC Genomics">
        <title>High quality de novo sequencing and assembly of the Saccharomyces arboricolus genome.</title>
        <authorList>
            <person name="Liti G."/>
            <person name="Nguyen Ba A.N."/>
            <person name="Blythe M."/>
            <person name="Mueller C.A."/>
            <person name="Bergstroem A."/>
            <person name="Cubillos F.A."/>
            <person name="Dafhnis-Calas F."/>
            <person name="Khoshraftar S."/>
            <person name="Malla S."/>
            <person name="Mehta N."/>
            <person name="Siow C.C."/>
            <person name="Warringer J."/>
            <person name="Moses A.M."/>
            <person name="Louis E.J."/>
            <person name="Nieduszynski C.A."/>
        </authorList>
    </citation>
    <scope>NUCLEOTIDE SEQUENCE [LARGE SCALE GENOMIC DNA]</scope>
    <source>
        <strain evidence="3">H-6 / AS 2.3317 / CBS 10644</strain>
    </source>
</reference>
<dbReference type="AlphaFoldDB" id="J8PNH5"/>
<dbReference type="HOGENOM" id="CLU_073665_0_0_1"/>
<accession>J8PNH5</accession>
<dbReference type="EMBL" id="ALIE01000087">
    <property type="protein sequence ID" value="EJS43645.1"/>
    <property type="molecule type" value="Genomic_DNA"/>
</dbReference>
<gene>
    <name evidence="2" type="ORF">SU7_1220</name>
</gene>
<evidence type="ECO:0000313" key="3">
    <source>
        <dbReference type="Proteomes" id="UP000006968"/>
    </source>
</evidence>
<dbReference type="Pfam" id="PF10382">
    <property type="entry name" value="ZGRF1-like_N"/>
    <property type="match status" value="1"/>
</dbReference>
<evidence type="ECO:0000313" key="2">
    <source>
        <dbReference type="EMBL" id="EJS43645.1"/>
    </source>
</evidence>
<feature type="domain" description="5'-3' DNA helicase ZGRF1-like N-terminal" evidence="1">
    <location>
        <begin position="5"/>
        <end position="94"/>
    </location>
</feature>